<dbReference type="PANTHER" id="PTHR33361:SF2">
    <property type="entry name" value="DUF885 DOMAIN-CONTAINING PROTEIN"/>
    <property type="match status" value="1"/>
</dbReference>
<organism evidence="2 3">
    <name type="scientific">Mya arenaria</name>
    <name type="common">Soft-shell clam</name>
    <dbReference type="NCBI Taxonomy" id="6604"/>
    <lineage>
        <taxon>Eukaryota</taxon>
        <taxon>Metazoa</taxon>
        <taxon>Spiralia</taxon>
        <taxon>Lophotrochozoa</taxon>
        <taxon>Mollusca</taxon>
        <taxon>Bivalvia</taxon>
        <taxon>Autobranchia</taxon>
        <taxon>Heteroconchia</taxon>
        <taxon>Euheterodonta</taxon>
        <taxon>Imparidentia</taxon>
        <taxon>Neoheterodontei</taxon>
        <taxon>Myida</taxon>
        <taxon>Myoidea</taxon>
        <taxon>Myidae</taxon>
        <taxon>Mya</taxon>
    </lineage>
</organism>
<keyword evidence="1" id="KW-0472">Membrane</keyword>
<evidence type="ECO:0000256" key="1">
    <source>
        <dbReference type="SAM" id="Phobius"/>
    </source>
</evidence>
<dbReference type="PANTHER" id="PTHR33361">
    <property type="entry name" value="GLR0591 PROTEIN"/>
    <property type="match status" value="1"/>
</dbReference>
<protein>
    <submittedName>
        <fullName evidence="2">Uncharacterized protein</fullName>
    </submittedName>
</protein>
<evidence type="ECO:0000313" key="3">
    <source>
        <dbReference type="Proteomes" id="UP001164746"/>
    </source>
</evidence>
<dbReference type="InterPro" id="IPR010281">
    <property type="entry name" value="DUF885"/>
</dbReference>
<evidence type="ECO:0000313" key="2">
    <source>
        <dbReference type="EMBL" id="WAR12718.1"/>
    </source>
</evidence>
<keyword evidence="3" id="KW-1185">Reference proteome</keyword>
<sequence>MRNNPEFASNVGNSNYTDLLEDYSIAAIDTRKVQSSVQRNSLDAGEAITYDVLVDTIQSWLDGYEWRYYGPMNPINILEGIQSNFGSRAGQSSVPADLDKMLAFEGNVTAFPMYEPFASKLEEKEPNSTMRTMIKEEAAQNIRYLLGKVRTLKDFINDRYIPNVRSTLGVLSLPRGKEYYRACLKWQLSTDITPQEIHDLGLERVNITYMEMEKLTRKAGFNGTVQEYFAQIKADNTNFEEDPDRALQMFKDMMKERVEPVLHRFFEDIPDVPLVIEKMPNNGPLGIYKNGAPDGSRPGVFFANVNKKVLKMEIPALLAHEADPGHHLQDAYALTSPSIPIFRRATDFSKYFGAPLHFPFYTAYSELDQRPGGKLHVEVHSKLARVPGAGSGPVQHVARPGHLVHDRQAQGRRAEVKRHSRDIVILKNGAMPLSIMEDLVNQYIRETREAHKLPVDTRDCPEVAAAHQQLSSVVMLICSFFIVFILNR</sequence>
<name>A0ABY7ERX7_MYAAR</name>
<gene>
    <name evidence="2" type="ORF">MAR_026898</name>
</gene>
<keyword evidence="1" id="KW-0812">Transmembrane</keyword>
<feature type="transmembrane region" description="Helical" evidence="1">
    <location>
        <begin position="470"/>
        <end position="487"/>
    </location>
</feature>
<accession>A0ABY7ERX7</accession>
<dbReference type="EMBL" id="CP111019">
    <property type="protein sequence ID" value="WAR12718.1"/>
    <property type="molecule type" value="Genomic_DNA"/>
</dbReference>
<keyword evidence="1" id="KW-1133">Transmembrane helix</keyword>
<dbReference type="Pfam" id="PF05960">
    <property type="entry name" value="DUF885"/>
    <property type="match status" value="1"/>
</dbReference>
<dbReference type="Proteomes" id="UP001164746">
    <property type="component" value="Chromosome 8"/>
</dbReference>
<reference evidence="2" key="1">
    <citation type="submission" date="2022-11" db="EMBL/GenBank/DDBJ databases">
        <title>Centuries of genome instability and evolution in soft-shell clam transmissible cancer (bioRxiv).</title>
        <authorList>
            <person name="Hart S.F.M."/>
            <person name="Yonemitsu M.A."/>
            <person name="Giersch R.M."/>
            <person name="Beal B.F."/>
            <person name="Arriagada G."/>
            <person name="Davis B.W."/>
            <person name="Ostrander E.A."/>
            <person name="Goff S.P."/>
            <person name="Metzger M.J."/>
        </authorList>
    </citation>
    <scope>NUCLEOTIDE SEQUENCE</scope>
    <source>
        <strain evidence="2">MELC-2E11</strain>
        <tissue evidence="2">Siphon/mantle</tissue>
    </source>
</reference>
<proteinExistence type="predicted"/>